<evidence type="ECO:0000313" key="1">
    <source>
        <dbReference type="EMBL" id="KKN46773.1"/>
    </source>
</evidence>
<dbReference type="AlphaFoldDB" id="A0A0F9TZJ7"/>
<comment type="caution">
    <text evidence="1">The sequence shown here is derived from an EMBL/GenBank/DDBJ whole genome shotgun (WGS) entry which is preliminary data.</text>
</comment>
<dbReference type="EMBL" id="LAZR01001312">
    <property type="protein sequence ID" value="KKN46773.1"/>
    <property type="molecule type" value="Genomic_DNA"/>
</dbReference>
<sequence>MSREETKEALEKANNIIDGWKENLLDSREAMELIAPLLISITTYFEKIQDKIDKLN</sequence>
<gene>
    <name evidence="1" type="ORF">LCGC14_0669530</name>
</gene>
<proteinExistence type="predicted"/>
<organism evidence="1">
    <name type="scientific">marine sediment metagenome</name>
    <dbReference type="NCBI Taxonomy" id="412755"/>
    <lineage>
        <taxon>unclassified sequences</taxon>
        <taxon>metagenomes</taxon>
        <taxon>ecological metagenomes</taxon>
    </lineage>
</organism>
<reference evidence="1" key="1">
    <citation type="journal article" date="2015" name="Nature">
        <title>Complex archaea that bridge the gap between prokaryotes and eukaryotes.</title>
        <authorList>
            <person name="Spang A."/>
            <person name="Saw J.H."/>
            <person name="Jorgensen S.L."/>
            <person name="Zaremba-Niedzwiedzka K."/>
            <person name="Martijn J."/>
            <person name="Lind A.E."/>
            <person name="van Eijk R."/>
            <person name="Schleper C."/>
            <person name="Guy L."/>
            <person name="Ettema T.J."/>
        </authorList>
    </citation>
    <scope>NUCLEOTIDE SEQUENCE</scope>
</reference>
<name>A0A0F9TZJ7_9ZZZZ</name>
<accession>A0A0F9TZJ7</accession>
<protein>
    <submittedName>
        <fullName evidence="1">Uncharacterized protein</fullName>
    </submittedName>
</protein>